<comment type="caution">
    <text evidence="1">The sequence shown here is derived from an EMBL/GenBank/DDBJ whole genome shotgun (WGS) entry which is preliminary data.</text>
</comment>
<evidence type="ECO:0000313" key="2">
    <source>
        <dbReference type="Proteomes" id="UP001501218"/>
    </source>
</evidence>
<sequence length="61" mass="5936">MSAGIGGSVNSSKATTPAAYAVLRAERWKSTVDGCAALREHVGTGAVAGVSAANIGGEVCT</sequence>
<keyword evidence="2" id="KW-1185">Reference proteome</keyword>
<name>A0ABN3GHH9_9PSEU</name>
<reference evidence="1 2" key="1">
    <citation type="journal article" date="2019" name="Int. J. Syst. Evol. Microbiol.">
        <title>The Global Catalogue of Microorganisms (GCM) 10K type strain sequencing project: providing services to taxonomists for standard genome sequencing and annotation.</title>
        <authorList>
            <consortium name="The Broad Institute Genomics Platform"/>
            <consortium name="The Broad Institute Genome Sequencing Center for Infectious Disease"/>
            <person name="Wu L."/>
            <person name="Ma J."/>
        </authorList>
    </citation>
    <scope>NUCLEOTIDE SEQUENCE [LARGE SCALE GENOMIC DNA]</scope>
    <source>
        <strain evidence="1 2">JCM 16221</strain>
    </source>
</reference>
<dbReference type="EMBL" id="BAAARA010000010">
    <property type="protein sequence ID" value="GAA2351548.1"/>
    <property type="molecule type" value="Genomic_DNA"/>
</dbReference>
<accession>A0ABN3GHH9</accession>
<gene>
    <name evidence="1" type="ORF">GCM10009854_31680</name>
</gene>
<proteinExistence type="predicted"/>
<dbReference type="Proteomes" id="UP001501218">
    <property type="component" value="Unassembled WGS sequence"/>
</dbReference>
<protein>
    <submittedName>
        <fullName evidence="1">Uncharacterized protein</fullName>
    </submittedName>
</protein>
<organism evidence="1 2">
    <name type="scientific">Saccharopolyspora halophila</name>
    <dbReference type="NCBI Taxonomy" id="405551"/>
    <lineage>
        <taxon>Bacteria</taxon>
        <taxon>Bacillati</taxon>
        <taxon>Actinomycetota</taxon>
        <taxon>Actinomycetes</taxon>
        <taxon>Pseudonocardiales</taxon>
        <taxon>Pseudonocardiaceae</taxon>
        <taxon>Saccharopolyspora</taxon>
    </lineage>
</organism>
<evidence type="ECO:0000313" key="1">
    <source>
        <dbReference type="EMBL" id="GAA2351548.1"/>
    </source>
</evidence>